<evidence type="ECO:0000256" key="4">
    <source>
        <dbReference type="ARBA" id="ARBA00023288"/>
    </source>
</evidence>
<dbReference type="Proteomes" id="UP000249066">
    <property type="component" value="Unassembled WGS sequence"/>
</dbReference>
<dbReference type="AlphaFoldDB" id="A0A2W5A460"/>
<dbReference type="Pfam" id="PF05433">
    <property type="entry name" value="Rick_17kDa_Anti"/>
    <property type="match status" value="1"/>
</dbReference>
<name>A0A2W5A460_9SPHN</name>
<evidence type="ECO:0000256" key="5">
    <source>
        <dbReference type="SAM" id="SignalP"/>
    </source>
</evidence>
<feature type="signal peptide" evidence="5">
    <location>
        <begin position="1"/>
        <end position="22"/>
    </location>
</feature>
<evidence type="ECO:0000313" key="8">
    <source>
        <dbReference type="Proteomes" id="UP000249066"/>
    </source>
</evidence>
<accession>A0A2W5A460</accession>
<evidence type="ECO:0000256" key="3">
    <source>
        <dbReference type="ARBA" id="ARBA00015281"/>
    </source>
</evidence>
<keyword evidence="4" id="KW-0449">Lipoprotein</keyword>
<feature type="domain" description="Glycine zipper 2TM" evidence="6">
    <location>
        <begin position="81"/>
        <end position="120"/>
    </location>
</feature>
<dbReference type="EMBL" id="QFNN01000065">
    <property type="protein sequence ID" value="PZO89293.1"/>
    <property type="molecule type" value="Genomic_DNA"/>
</dbReference>
<comment type="subcellular location">
    <subcellularLocation>
        <location evidence="1">Cell outer membrane</location>
        <topology evidence="1">Lipid-anchor</topology>
    </subcellularLocation>
</comment>
<evidence type="ECO:0000256" key="2">
    <source>
        <dbReference type="ARBA" id="ARBA00008681"/>
    </source>
</evidence>
<protein>
    <recommendedName>
        <fullName evidence="3">17 kDa surface antigen</fullName>
    </recommendedName>
</protein>
<evidence type="ECO:0000313" key="7">
    <source>
        <dbReference type="EMBL" id="PZO89293.1"/>
    </source>
</evidence>
<feature type="chain" id="PRO_5016072220" description="17 kDa surface antigen" evidence="5">
    <location>
        <begin position="23"/>
        <end position="128"/>
    </location>
</feature>
<dbReference type="InterPro" id="IPR008816">
    <property type="entry name" value="Gly_zipper_2TM_dom"/>
</dbReference>
<proteinExistence type="inferred from homology"/>
<gene>
    <name evidence="7" type="ORF">DI623_10750</name>
</gene>
<keyword evidence="5" id="KW-0732">Signal</keyword>
<evidence type="ECO:0000259" key="6">
    <source>
        <dbReference type="Pfam" id="PF05433"/>
    </source>
</evidence>
<comment type="similarity">
    <text evidence="2">Belongs to the rickettsiale 17 kDa surface antigen family.</text>
</comment>
<dbReference type="GO" id="GO:0009279">
    <property type="term" value="C:cell outer membrane"/>
    <property type="evidence" value="ECO:0007669"/>
    <property type="project" value="UniProtKB-SubCell"/>
</dbReference>
<sequence length="128" mass="13855">MRKLILALSIATMLAPIAPAAAQPPYGRARGHDRGYDRGYDRNDYDRYGRYREPRRIGRDDNVWRGRDGRYYCKRSNGTTGLIVGAAAGALLGRAVDGGRDKTLGTILGGVGGGLLGKSIDSGDIRCR</sequence>
<organism evidence="7 8">
    <name type="scientific">Sphingomonas sanxanigenens</name>
    <dbReference type="NCBI Taxonomy" id="397260"/>
    <lineage>
        <taxon>Bacteria</taxon>
        <taxon>Pseudomonadati</taxon>
        <taxon>Pseudomonadota</taxon>
        <taxon>Alphaproteobacteria</taxon>
        <taxon>Sphingomonadales</taxon>
        <taxon>Sphingomonadaceae</taxon>
        <taxon>Sphingomonas</taxon>
    </lineage>
</organism>
<evidence type="ECO:0000256" key="1">
    <source>
        <dbReference type="ARBA" id="ARBA00004459"/>
    </source>
</evidence>
<comment type="caution">
    <text evidence="7">The sequence shown here is derived from an EMBL/GenBank/DDBJ whole genome shotgun (WGS) entry which is preliminary data.</text>
</comment>
<reference evidence="7 8" key="1">
    <citation type="submission" date="2017-08" db="EMBL/GenBank/DDBJ databases">
        <title>Infants hospitalized years apart are colonized by the same room-sourced microbial strains.</title>
        <authorList>
            <person name="Brooks B."/>
            <person name="Olm M.R."/>
            <person name="Firek B.A."/>
            <person name="Baker R."/>
            <person name="Thomas B.C."/>
            <person name="Morowitz M.J."/>
            <person name="Banfield J.F."/>
        </authorList>
    </citation>
    <scope>NUCLEOTIDE SEQUENCE [LARGE SCALE GENOMIC DNA]</scope>
    <source>
        <strain evidence="7">S2_018_000_R2_101</strain>
    </source>
</reference>